<dbReference type="Gene3D" id="2.30.180.10">
    <property type="entry name" value="FAS1 domain"/>
    <property type="match status" value="1"/>
</dbReference>
<dbReference type="GO" id="GO:0005615">
    <property type="term" value="C:extracellular space"/>
    <property type="evidence" value="ECO:0007669"/>
    <property type="project" value="TreeGrafter"/>
</dbReference>
<name>A0A8J3G075_9BURK</name>
<dbReference type="RefSeq" id="WP_229809785.1">
    <property type="nucleotide sequence ID" value="NZ_BMZG01000008.1"/>
</dbReference>
<dbReference type="InterPro" id="IPR036378">
    <property type="entry name" value="FAS1_dom_sf"/>
</dbReference>
<protein>
    <recommendedName>
        <fullName evidence="2">FAS1 domain-containing protein</fullName>
    </recommendedName>
</protein>
<dbReference type="PANTHER" id="PTHR10900:SF77">
    <property type="entry name" value="FI19380P1"/>
    <property type="match status" value="1"/>
</dbReference>
<dbReference type="InterPro" id="IPR000782">
    <property type="entry name" value="FAS1_domain"/>
</dbReference>
<proteinExistence type="predicted"/>
<keyword evidence="4" id="KW-1185">Reference proteome</keyword>
<keyword evidence="1" id="KW-0732">Signal</keyword>
<dbReference type="Proteomes" id="UP000614287">
    <property type="component" value="Unassembled WGS sequence"/>
</dbReference>
<reference evidence="3" key="2">
    <citation type="submission" date="2020-09" db="EMBL/GenBank/DDBJ databases">
        <authorList>
            <person name="Sun Q."/>
            <person name="Kim S."/>
        </authorList>
    </citation>
    <scope>NUCLEOTIDE SEQUENCE</scope>
    <source>
        <strain evidence="3">KCTC 32501</strain>
    </source>
</reference>
<dbReference type="SUPFAM" id="SSF82153">
    <property type="entry name" value="FAS1 domain"/>
    <property type="match status" value="1"/>
</dbReference>
<dbReference type="PROSITE" id="PS50213">
    <property type="entry name" value="FAS1"/>
    <property type="match status" value="1"/>
</dbReference>
<dbReference type="PANTHER" id="PTHR10900">
    <property type="entry name" value="PERIOSTIN-RELATED"/>
    <property type="match status" value="1"/>
</dbReference>
<dbReference type="FunFam" id="2.30.180.10:FF:000032">
    <property type="entry name" value="Fasciclin domain-containing protein, putative"/>
    <property type="match status" value="1"/>
</dbReference>
<evidence type="ECO:0000259" key="2">
    <source>
        <dbReference type="PROSITE" id="PS50213"/>
    </source>
</evidence>
<evidence type="ECO:0000313" key="4">
    <source>
        <dbReference type="Proteomes" id="UP000614287"/>
    </source>
</evidence>
<dbReference type="SMART" id="SM00554">
    <property type="entry name" value="FAS1"/>
    <property type="match status" value="1"/>
</dbReference>
<dbReference type="PROSITE" id="PS51257">
    <property type="entry name" value="PROKAR_LIPOPROTEIN"/>
    <property type="match status" value="1"/>
</dbReference>
<organism evidence="3 4">
    <name type="scientific">Formosimonas limnophila</name>
    <dbReference type="NCBI Taxonomy" id="1384487"/>
    <lineage>
        <taxon>Bacteria</taxon>
        <taxon>Pseudomonadati</taxon>
        <taxon>Pseudomonadota</taxon>
        <taxon>Betaproteobacteria</taxon>
        <taxon>Burkholderiales</taxon>
        <taxon>Burkholderiaceae</taxon>
        <taxon>Formosimonas</taxon>
    </lineage>
</organism>
<dbReference type="InterPro" id="IPR050904">
    <property type="entry name" value="Adhesion/Biosynth-related"/>
</dbReference>
<reference evidence="3" key="1">
    <citation type="journal article" date="2014" name="Int. J. Syst. Evol. Microbiol.">
        <title>Complete genome sequence of Corynebacterium casei LMG S-19264T (=DSM 44701T), isolated from a smear-ripened cheese.</title>
        <authorList>
            <consortium name="US DOE Joint Genome Institute (JGI-PGF)"/>
            <person name="Walter F."/>
            <person name="Albersmeier A."/>
            <person name="Kalinowski J."/>
            <person name="Ruckert C."/>
        </authorList>
    </citation>
    <scope>NUCLEOTIDE SEQUENCE</scope>
    <source>
        <strain evidence="3">KCTC 32501</strain>
    </source>
</reference>
<evidence type="ECO:0000313" key="3">
    <source>
        <dbReference type="EMBL" id="GHA75908.1"/>
    </source>
</evidence>
<sequence>MKTQSSFTAKKRNSALTLMAACLSGVLLAGCMSTQAGHEAKKSHSGQMTKQNLVQVAQGNQDFSILVEAVVAAGLTDTLANTPNLTVFAPTNQAFANLLGELGVTKEQLLANKPLLTQVLTYHVVPAKVYAAQVKPGMVKTVQGSQFTFGADGSITDGRGRVAKLVATDVKASNGVIHVIDKVILPPTK</sequence>
<comment type="caution">
    <text evidence="3">The sequence shown here is derived from an EMBL/GenBank/DDBJ whole genome shotgun (WGS) entry which is preliminary data.</text>
</comment>
<feature type="chain" id="PRO_5035157916" description="FAS1 domain-containing protein" evidence="1">
    <location>
        <begin position="30"/>
        <end position="189"/>
    </location>
</feature>
<gene>
    <name evidence="3" type="ORF">GCM10009007_16180</name>
</gene>
<feature type="domain" description="FAS1" evidence="2">
    <location>
        <begin position="50"/>
        <end position="184"/>
    </location>
</feature>
<dbReference type="EMBL" id="BMZG01000008">
    <property type="protein sequence ID" value="GHA75908.1"/>
    <property type="molecule type" value="Genomic_DNA"/>
</dbReference>
<evidence type="ECO:0000256" key="1">
    <source>
        <dbReference type="SAM" id="SignalP"/>
    </source>
</evidence>
<feature type="signal peptide" evidence="1">
    <location>
        <begin position="1"/>
        <end position="29"/>
    </location>
</feature>
<dbReference type="Pfam" id="PF02469">
    <property type="entry name" value="Fasciclin"/>
    <property type="match status" value="1"/>
</dbReference>
<dbReference type="AlphaFoldDB" id="A0A8J3G075"/>
<accession>A0A8J3G075</accession>